<feature type="domain" description="M23ase beta-sheet core" evidence="6">
    <location>
        <begin position="969"/>
        <end position="1064"/>
    </location>
</feature>
<dbReference type="GO" id="GO:0016020">
    <property type="term" value="C:membrane"/>
    <property type="evidence" value="ECO:0007669"/>
    <property type="project" value="InterPro"/>
</dbReference>
<evidence type="ECO:0000313" key="7">
    <source>
        <dbReference type="EMBL" id="QPR71034.1"/>
    </source>
</evidence>
<dbReference type="Gene3D" id="2.70.70.10">
    <property type="entry name" value="Glucose Permease (Domain IIA)"/>
    <property type="match status" value="1"/>
</dbReference>
<dbReference type="SUPFAM" id="SSF51261">
    <property type="entry name" value="Duplicated hybrid motif"/>
    <property type="match status" value="1"/>
</dbReference>
<feature type="domain" description="Transglycosylase SLT" evidence="5">
    <location>
        <begin position="815"/>
        <end position="923"/>
    </location>
</feature>
<evidence type="ECO:0000256" key="1">
    <source>
        <dbReference type="ARBA" id="ARBA00007734"/>
    </source>
</evidence>
<evidence type="ECO:0000256" key="3">
    <source>
        <dbReference type="SAM" id="MobiDB-lite"/>
    </source>
</evidence>
<feature type="region of interest" description="Disordered" evidence="3">
    <location>
        <begin position="1"/>
        <end position="22"/>
    </location>
</feature>
<feature type="coiled-coil region" evidence="2">
    <location>
        <begin position="1068"/>
        <end position="1132"/>
    </location>
</feature>
<dbReference type="InterPro" id="IPR016047">
    <property type="entry name" value="M23ase_b-sheet_dom"/>
</dbReference>
<dbReference type="InterPro" id="IPR011055">
    <property type="entry name" value="Dup_hybrid_motif"/>
</dbReference>
<accession>A0AB37GJ72</accession>
<reference evidence="7 8" key="1">
    <citation type="submission" date="2020-12" db="EMBL/GenBank/DDBJ databases">
        <title>FDA dAtabase for Regulatory Grade micrObial Sequences (FDA-ARGOS): Supporting development and validation of Infectious Disease Dx tests.</title>
        <authorList>
            <person name="Nelson B."/>
            <person name="Plummer A."/>
            <person name="Tallon L."/>
            <person name="Sadzewicz L."/>
            <person name="Zhao X."/>
            <person name="Boylan J."/>
            <person name="Ott S."/>
            <person name="Bowen H."/>
            <person name="Vavikolanu K."/>
            <person name="Mehta A."/>
            <person name="Aluvathingal J."/>
            <person name="Nadendla S."/>
            <person name="Myers T."/>
            <person name="Yan Y."/>
            <person name="Sichtig H."/>
        </authorList>
    </citation>
    <scope>NUCLEOTIDE SEQUENCE [LARGE SCALE GENOMIC DNA]</scope>
    <source>
        <strain evidence="7 8">FDAARGOS_923</strain>
    </source>
</reference>
<keyword evidence="2" id="KW-0175">Coiled coil</keyword>
<evidence type="ECO:0000313" key="8">
    <source>
        <dbReference type="Proteomes" id="UP000595038"/>
    </source>
</evidence>
<feature type="coiled-coil region" evidence="2">
    <location>
        <begin position="1176"/>
        <end position="1316"/>
    </location>
</feature>
<dbReference type="Gene3D" id="1.10.530.10">
    <property type="match status" value="1"/>
</dbReference>
<dbReference type="SUPFAM" id="SSF48439">
    <property type="entry name" value="Protein prenylyltransferase"/>
    <property type="match status" value="1"/>
</dbReference>
<evidence type="ECO:0000256" key="4">
    <source>
        <dbReference type="SAM" id="Phobius"/>
    </source>
</evidence>
<protein>
    <submittedName>
        <fullName evidence="7">Transglycosylase SLT domain-containing protein</fullName>
    </submittedName>
</protein>
<keyword evidence="4" id="KW-0472">Membrane</keyword>
<dbReference type="PANTHER" id="PTHR37423">
    <property type="entry name" value="SOLUBLE LYTIC MUREIN TRANSGLYCOSYLASE-RELATED"/>
    <property type="match status" value="1"/>
</dbReference>
<evidence type="ECO:0000256" key="2">
    <source>
        <dbReference type="SAM" id="Coils"/>
    </source>
</evidence>
<dbReference type="EMBL" id="CP065647">
    <property type="protein sequence ID" value="QPR71034.1"/>
    <property type="molecule type" value="Genomic_DNA"/>
</dbReference>
<dbReference type="PROSITE" id="PS00922">
    <property type="entry name" value="TRANSGLYCOSYLASE"/>
    <property type="match status" value="1"/>
</dbReference>
<dbReference type="GO" id="GO:0008933">
    <property type="term" value="F:peptidoglycan lytic transglycosylase activity"/>
    <property type="evidence" value="ECO:0007669"/>
    <property type="project" value="InterPro"/>
</dbReference>
<dbReference type="PANTHER" id="PTHR37423:SF2">
    <property type="entry name" value="MEMBRANE-BOUND LYTIC MUREIN TRANSGLYCOSYLASE C"/>
    <property type="match status" value="1"/>
</dbReference>
<sequence>MNNFSIAQDSATTAAESTGSAWKEQEKYSESLQARINRLSNAWTELSLASGDAVVSDGIVALTETLKDLVQIGTGITKTIGLLPQVFGIATTAVLLFNASLRTGAIANGNLFLRLLNNFPTSLTAFSSSMTGAAIRARFLNITLATLKTTARTTMAFLAGAVLPMAGFMALGFVIEKLVSAFSDAKQEQEKLAESQKKSVEAITTNKEQTDQLIQKYKELQKAKDNGSLSPDKEQEYLQVTQQLAQTFPNLISGYDSQGNAIIKNNEALEDAIKYTKELAELNKKDIQTGANSNFKETLTDISKLTDEMKEYQKVADHYKNNDRPFWDIFDSDSDYKNFGIKAEQQALQVNQKLSSSQAKLREQVLQTVDAYNSIKINPQLTKDINEAFNKIDFSKMTSDELESFSINVSKYMDDIQKALESGNKVDFSRASQALQNLINQQIKGADEADKLSLSYDDLKNAVDSTKNAADSAKVTWDENGEGVNELTGEVEDLSQKLKDAKGDLEAIKAVMDDLVASQQTELAISALQNEAYDSFADSISPLNELLEKMAEGKSISAAEAMKLVQKEKDLAGAITVENGVVKLNRDAIIKLRDAKLKAYNDMQKSVKQDLINQANATVKKIKNYGLEVKSIQTVADAQANLSKMRKQVDTLMESGNIQMAMPIIKEINELSDVTGQLEDLDKMAELANSSLNEVGTSLEKYSDEQEKASKETEKSKYVVDKYKEALEKVNAEIEKYNKQTNDYPKWSQKYRDAINKEIKALERKKKLMQDQIKLLKQQIKSGYIPQTGLVTSSSGSSSGSYSSGGSYSGKYSSYINAAASKYGVDPALIAAIIKQESNFNAKARSGAGAMGLMQLMPGTAKSLGVKNAYDPYQNIMGGTKYIAQMLNKFGGNIEKALAAYNAGPGNVIKYGGTPPFKETQNYVKKVLSNYNKSLSTATSKIANYYTSSNGFRVSSKFGAKESGLRSSPHKGTDFAAKAGTPVKALKSGKVVTATYSKTAGNWVVIQQDDGTVAKYMHMQKGLKVKKGDVVSAGQTIGKVGSTGHSTGNHLHLQIEQNGKPIDPEKYMQGLTSDLSQSEAERQQALSQAKSDLIGLQGDLDAVNDQIQDLQYELVQSKLDEFDKRKSDLEVKIAQNESLAKRYLSDSKEFRKYTNEQKKAVDEQRKIQQQKINWINKELKTNKKLNYAQRDQLREELKQAKLDLISLQDQVRELQGELIQSQVDQTLNNIEKSVKKTEAKLKDVDIKIQMTEDDNKKVKYYSQQVKLIQQQQTEAKKYIKQLEAQKKAAKGFPDIQKQITEEIENWKDKQKDYNLELYNTKKAIKDIYKSLADEVVSIYKEMYEKMRDIELEAHRKATQDIIDEIDKEDDEAKFQKSLKEKQDAIQETKDKINKLSLDDSDEAKAKLKDLDKQLQEQQQDLDEFLKDRENSKRKEALQDQLEKDEKSINTKYDDLVNDERAFKQLEDKLMNGKITDIAKQLNEFSKFINSNMESIGKSISNNLIDKLKEASKALNVVVAGNTTGKKVASFDVGGYTGTWGSSGRLAMLHEQELVLNKADTSNVLKIVELTRNIFGDIQTKATLPSPNSASNQTTSNQTFNFNFNVDKMTGSKDDANKFLGEAFNIVSARGVKI</sequence>
<feature type="coiled-coil region" evidence="2">
    <location>
        <begin position="265"/>
        <end position="322"/>
    </location>
</feature>
<feature type="coiled-coil region" evidence="2">
    <location>
        <begin position="1371"/>
        <end position="1434"/>
    </location>
</feature>
<dbReference type="InterPro" id="IPR008258">
    <property type="entry name" value="Transglycosylase_SLT_dom_1"/>
</dbReference>
<dbReference type="InterPro" id="IPR023346">
    <property type="entry name" value="Lysozyme-like_dom_sf"/>
</dbReference>
<dbReference type="Pfam" id="PF01464">
    <property type="entry name" value="SLT"/>
    <property type="match status" value="1"/>
</dbReference>
<comment type="similarity">
    <text evidence="1">Belongs to the transglycosylase Slt family.</text>
</comment>
<feature type="coiled-coil region" evidence="2">
    <location>
        <begin position="720"/>
        <end position="779"/>
    </location>
</feature>
<feature type="compositionally biased region" description="Low complexity" evidence="3">
    <location>
        <begin position="10"/>
        <end position="21"/>
    </location>
</feature>
<name>A0AB37GJ72_BACLI</name>
<dbReference type="Proteomes" id="UP000595038">
    <property type="component" value="Chromosome"/>
</dbReference>
<dbReference type="GO" id="GO:0000270">
    <property type="term" value="P:peptidoglycan metabolic process"/>
    <property type="evidence" value="ECO:0007669"/>
    <property type="project" value="InterPro"/>
</dbReference>
<dbReference type="Pfam" id="PF01551">
    <property type="entry name" value="Peptidase_M23"/>
    <property type="match status" value="1"/>
</dbReference>
<dbReference type="CDD" id="cd00254">
    <property type="entry name" value="LT-like"/>
    <property type="match status" value="1"/>
</dbReference>
<keyword evidence="4" id="KW-0812">Transmembrane</keyword>
<evidence type="ECO:0000259" key="5">
    <source>
        <dbReference type="Pfam" id="PF01464"/>
    </source>
</evidence>
<dbReference type="InterPro" id="IPR000189">
    <property type="entry name" value="Transglyc_AS"/>
</dbReference>
<dbReference type="CDD" id="cd12797">
    <property type="entry name" value="M23_peptidase"/>
    <property type="match status" value="1"/>
</dbReference>
<feature type="transmembrane region" description="Helical" evidence="4">
    <location>
        <begin position="155"/>
        <end position="175"/>
    </location>
</feature>
<organism evidence="7 8">
    <name type="scientific">Bacillus licheniformis</name>
    <dbReference type="NCBI Taxonomy" id="1402"/>
    <lineage>
        <taxon>Bacteria</taxon>
        <taxon>Bacillati</taxon>
        <taxon>Bacillota</taxon>
        <taxon>Bacilli</taxon>
        <taxon>Bacillales</taxon>
        <taxon>Bacillaceae</taxon>
        <taxon>Bacillus</taxon>
    </lineage>
</organism>
<proteinExistence type="inferred from homology"/>
<dbReference type="SUPFAM" id="SSF53955">
    <property type="entry name" value="Lysozyme-like"/>
    <property type="match status" value="1"/>
</dbReference>
<keyword evidence="4" id="KW-1133">Transmembrane helix</keyword>
<gene>
    <name evidence="7" type="ORF">I6G80_14375</name>
</gene>
<evidence type="ECO:0000259" key="6">
    <source>
        <dbReference type="Pfam" id="PF01551"/>
    </source>
</evidence>
<feature type="coiled-coil region" evidence="2">
    <location>
        <begin position="449"/>
        <end position="511"/>
    </location>
</feature>